<reference evidence="1" key="1">
    <citation type="submission" date="2014-09" db="EMBL/GenBank/DDBJ databases">
        <authorList>
            <person name="Magalhaes I.L.F."/>
            <person name="Oliveira U."/>
            <person name="Santos F.R."/>
            <person name="Vidigal T.H.D.A."/>
            <person name="Brescovit A.D."/>
            <person name="Santos A.J."/>
        </authorList>
    </citation>
    <scope>NUCLEOTIDE SEQUENCE</scope>
    <source>
        <tissue evidence="1">Shoot tissue taken approximately 20 cm above the soil surface</tissue>
    </source>
</reference>
<sequence length="16" mass="2078">MSKKLMQRDRCFEGWY</sequence>
<protein>
    <submittedName>
        <fullName evidence="1">Uncharacterized protein</fullName>
    </submittedName>
</protein>
<accession>A0A0A9C6M0</accession>
<proteinExistence type="predicted"/>
<reference evidence="1" key="2">
    <citation type="journal article" date="2015" name="Data Brief">
        <title>Shoot transcriptome of the giant reed, Arundo donax.</title>
        <authorList>
            <person name="Barrero R.A."/>
            <person name="Guerrero F.D."/>
            <person name="Moolhuijzen P."/>
            <person name="Goolsby J.A."/>
            <person name="Tidwell J."/>
            <person name="Bellgard S.E."/>
            <person name="Bellgard M.I."/>
        </authorList>
    </citation>
    <scope>NUCLEOTIDE SEQUENCE</scope>
    <source>
        <tissue evidence="1">Shoot tissue taken approximately 20 cm above the soil surface</tissue>
    </source>
</reference>
<evidence type="ECO:0000313" key="1">
    <source>
        <dbReference type="EMBL" id="JAD71206.1"/>
    </source>
</evidence>
<dbReference type="EMBL" id="GBRH01226689">
    <property type="protein sequence ID" value="JAD71206.1"/>
    <property type="molecule type" value="Transcribed_RNA"/>
</dbReference>
<dbReference type="AlphaFoldDB" id="A0A0A9C6M0"/>
<name>A0A0A9C6M0_ARUDO</name>
<organism evidence="1">
    <name type="scientific">Arundo donax</name>
    <name type="common">Giant reed</name>
    <name type="synonym">Donax arundinaceus</name>
    <dbReference type="NCBI Taxonomy" id="35708"/>
    <lineage>
        <taxon>Eukaryota</taxon>
        <taxon>Viridiplantae</taxon>
        <taxon>Streptophyta</taxon>
        <taxon>Embryophyta</taxon>
        <taxon>Tracheophyta</taxon>
        <taxon>Spermatophyta</taxon>
        <taxon>Magnoliopsida</taxon>
        <taxon>Liliopsida</taxon>
        <taxon>Poales</taxon>
        <taxon>Poaceae</taxon>
        <taxon>PACMAD clade</taxon>
        <taxon>Arundinoideae</taxon>
        <taxon>Arundineae</taxon>
        <taxon>Arundo</taxon>
    </lineage>
</organism>